<proteinExistence type="predicted"/>
<dbReference type="EMBL" id="JAVDQY010000005">
    <property type="protein sequence ID" value="MDR6528634.1"/>
    <property type="molecule type" value="Genomic_DNA"/>
</dbReference>
<accession>A0AAE4C5J2</accession>
<sequence>MKLFLFIFLSIFSIQCSVKKNISSDTTGDFKRDTLTYFDQSRHRKIPVAIYKPANQANANKIPVIFSHGWGENKGGDYFIYSYLTEFLASKGYFVVSIQHELPTDEMLAMDGKLQVTRRPNWERGVQNILFVLNTMKKEFPDLTYSQLAVMGHSNGGDMTALFAHQYPALIHKVIALDNRRMALPRTKSPKIYTLRSDDYPADEGVLPSEDEKEKYGMVVEFTTIHHSSMDNDVTPEERKYMTQKVLEYLEK</sequence>
<comment type="caution">
    <text evidence="1">The sequence shown here is derived from an EMBL/GenBank/DDBJ whole genome shotgun (WGS) entry which is preliminary data.</text>
</comment>
<dbReference type="SUPFAM" id="SSF53474">
    <property type="entry name" value="alpha/beta-Hydrolases"/>
    <property type="match status" value="1"/>
</dbReference>
<dbReference type="AlphaFoldDB" id="A0AAE4C5J2"/>
<evidence type="ECO:0000313" key="1">
    <source>
        <dbReference type="EMBL" id="MDR6528634.1"/>
    </source>
</evidence>
<dbReference type="Gene3D" id="3.40.50.1820">
    <property type="entry name" value="alpha/beta hydrolase"/>
    <property type="match status" value="1"/>
</dbReference>
<organism evidence="1 2">
    <name type="scientific">Chryseobacterium rhizosphaerae</name>
    <dbReference type="NCBI Taxonomy" id="395937"/>
    <lineage>
        <taxon>Bacteria</taxon>
        <taxon>Pseudomonadati</taxon>
        <taxon>Bacteroidota</taxon>
        <taxon>Flavobacteriia</taxon>
        <taxon>Flavobacteriales</taxon>
        <taxon>Weeksellaceae</taxon>
        <taxon>Chryseobacterium group</taxon>
        <taxon>Chryseobacterium</taxon>
    </lineage>
</organism>
<gene>
    <name evidence="1" type="ORF">J2787_004071</name>
</gene>
<reference evidence="1" key="1">
    <citation type="submission" date="2023-07" db="EMBL/GenBank/DDBJ databases">
        <title>Sorghum-associated microbial communities from plants grown in Nebraska, USA.</title>
        <authorList>
            <person name="Schachtman D."/>
        </authorList>
    </citation>
    <scope>NUCLEOTIDE SEQUENCE</scope>
    <source>
        <strain evidence="1">DS2360</strain>
    </source>
</reference>
<evidence type="ECO:0000313" key="2">
    <source>
        <dbReference type="Proteomes" id="UP001184861"/>
    </source>
</evidence>
<dbReference type="Proteomes" id="UP001184861">
    <property type="component" value="Unassembled WGS sequence"/>
</dbReference>
<protein>
    <submittedName>
        <fullName evidence="1">Pimeloyl-ACP methyl ester carboxylesterase</fullName>
    </submittedName>
</protein>
<dbReference type="InterPro" id="IPR029058">
    <property type="entry name" value="AB_hydrolase_fold"/>
</dbReference>
<dbReference type="RefSeq" id="WP_237390773.1">
    <property type="nucleotide sequence ID" value="NZ_JAVDQY010000005.1"/>
</dbReference>
<name>A0AAE4C5J2_9FLAO</name>